<comment type="caution">
    <text evidence="1">The sequence shown here is derived from an EMBL/GenBank/DDBJ whole genome shotgun (WGS) entry which is preliminary data.</text>
</comment>
<organism evidence="1 2">
    <name type="scientific">Pyropia yezoensis</name>
    <name type="common">Susabi-nori</name>
    <name type="synonym">Porphyra yezoensis</name>
    <dbReference type="NCBI Taxonomy" id="2788"/>
    <lineage>
        <taxon>Eukaryota</taxon>
        <taxon>Rhodophyta</taxon>
        <taxon>Bangiophyceae</taxon>
        <taxon>Bangiales</taxon>
        <taxon>Bangiaceae</taxon>
        <taxon>Pyropia</taxon>
    </lineage>
</organism>
<dbReference type="Proteomes" id="UP000798662">
    <property type="component" value="Chromosome 1"/>
</dbReference>
<accession>A0ACC3BWI3</accession>
<evidence type="ECO:0000313" key="2">
    <source>
        <dbReference type="Proteomes" id="UP000798662"/>
    </source>
</evidence>
<proteinExistence type="predicted"/>
<gene>
    <name evidence="1" type="ORF">I4F81_004879</name>
</gene>
<protein>
    <submittedName>
        <fullName evidence="1">Uncharacterized protein</fullName>
    </submittedName>
</protein>
<sequence length="203" mass="22059">MGSASHNPPPPSEEATSPYFASLPAAALPSVKPAGPGPLARWLARQARWLRALAQPPDVSNVRAAVHRTEAEWRRLLSPLAYAVMRQQKTEAPFSGEYDALFPEEGFFKCAACSRPLYSAQAKFNSGCGWPAFDKCYAGAVFMKRDRDGSRAEILCASCHGHLGHVFAGEGLTPTDERHCVNSVSIVYDATAPPEKVREVMLT</sequence>
<dbReference type="EMBL" id="CM020618">
    <property type="protein sequence ID" value="KAK1862305.1"/>
    <property type="molecule type" value="Genomic_DNA"/>
</dbReference>
<evidence type="ECO:0000313" key="1">
    <source>
        <dbReference type="EMBL" id="KAK1862305.1"/>
    </source>
</evidence>
<reference evidence="1" key="1">
    <citation type="submission" date="2019-11" db="EMBL/GenBank/DDBJ databases">
        <title>Nori genome reveals adaptations in red seaweeds to the harsh intertidal environment.</title>
        <authorList>
            <person name="Wang D."/>
            <person name="Mao Y."/>
        </authorList>
    </citation>
    <scope>NUCLEOTIDE SEQUENCE</scope>
    <source>
        <tissue evidence="1">Gametophyte</tissue>
    </source>
</reference>
<keyword evidence="2" id="KW-1185">Reference proteome</keyword>
<name>A0ACC3BWI3_PYRYE</name>